<reference evidence="4" key="1">
    <citation type="submission" date="2018-05" db="EMBL/GenBank/DDBJ databases">
        <title>Genome Sequencing of selected type strains of the family Eggerthellaceae.</title>
        <authorList>
            <person name="Danylec N."/>
            <person name="Stoll D.A."/>
            <person name="Doetsch A."/>
            <person name="Huch M."/>
        </authorList>
    </citation>
    <scope>NUCLEOTIDE SEQUENCE [LARGE SCALE GENOMIC DNA]</scope>
    <source>
        <strain evidence="4">DSM 24851</strain>
    </source>
</reference>
<dbReference type="Pfam" id="PF04892">
    <property type="entry name" value="VanZ"/>
    <property type="match status" value="1"/>
</dbReference>
<name>A0A3N0B421_9ACTN</name>
<keyword evidence="1" id="KW-0472">Membrane</keyword>
<evidence type="ECO:0000256" key="1">
    <source>
        <dbReference type="SAM" id="Phobius"/>
    </source>
</evidence>
<dbReference type="AlphaFoldDB" id="A0A3N0B421"/>
<keyword evidence="1" id="KW-1133">Transmembrane helix</keyword>
<dbReference type="EMBL" id="QIBX01000002">
    <property type="protein sequence ID" value="RNL41489.1"/>
    <property type="molecule type" value="Genomic_DNA"/>
</dbReference>
<dbReference type="Proteomes" id="UP000269591">
    <property type="component" value="Unassembled WGS sequence"/>
</dbReference>
<accession>A0A3N0B421</accession>
<proteinExistence type="predicted"/>
<organism evidence="3 4">
    <name type="scientific">Slackia equolifaciens</name>
    <dbReference type="NCBI Taxonomy" id="498718"/>
    <lineage>
        <taxon>Bacteria</taxon>
        <taxon>Bacillati</taxon>
        <taxon>Actinomycetota</taxon>
        <taxon>Coriobacteriia</taxon>
        <taxon>Eggerthellales</taxon>
        <taxon>Eggerthellaceae</taxon>
        <taxon>Slackia</taxon>
    </lineage>
</organism>
<comment type="caution">
    <text evidence="3">The sequence shown here is derived from an EMBL/GenBank/DDBJ whole genome shotgun (WGS) entry which is preliminary data.</text>
</comment>
<gene>
    <name evidence="3" type="ORF">DMP06_02640</name>
</gene>
<dbReference type="InterPro" id="IPR006976">
    <property type="entry name" value="VanZ-like"/>
</dbReference>
<feature type="domain" description="VanZ-like" evidence="2">
    <location>
        <begin position="22"/>
        <end position="147"/>
    </location>
</feature>
<keyword evidence="4" id="KW-1185">Reference proteome</keyword>
<evidence type="ECO:0000313" key="3">
    <source>
        <dbReference type="EMBL" id="RNL41489.1"/>
    </source>
</evidence>
<dbReference type="NCBIfam" id="NF037970">
    <property type="entry name" value="vanZ_1"/>
    <property type="match status" value="1"/>
</dbReference>
<feature type="transmembrane region" description="Helical" evidence="1">
    <location>
        <begin position="100"/>
        <end position="120"/>
    </location>
</feature>
<sequence>MKSIAQTPESAHRRTAYVALSWVAAAAMAIVIFWMSAKDGITLDENSGIISLVKTWLAAAAQAALGHPVDVSPVGHFAEYLAFGALLANALRWHVPLRRAALFAVIIASAYGVTDEIHQIFVPMRSCDPADWAVDTVAAAIGALIAFAALSKGNRNQPER</sequence>
<dbReference type="RefSeq" id="WP_123208187.1">
    <property type="nucleotide sequence ID" value="NZ_JBHTHO010000006.1"/>
</dbReference>
<feature type="transmembrane region" description="Helical" evidence="1">
    <location>
        <begin position="16"/>
        <end position="35"/>
    </location>
</feature>
<feature type="transmembrane region" description="Helical" evidence="1">
    <location>
        <begin position="132"/>
        <end position="150"/>
    </location>
</feature>
<dbReference type="OrthoDB" id="5422112at2"/>
<keyword evidence="1" id="KW-0812">Transmembrane</keyword>
<protein>
    <recommendedName>
        <fullName evidence="2">VanZ-like domain-containing protein</fullName>
    </recommendedName>
</protein>
<evidence type="ECO:0000259" key="2">
    <source>
        <dbReference type="Pfam" id="PF04892"/>
    </source>
</evidence>
<evidence type="ECO:0000313" key="4">
    <source>
        <dbReference type="Proteomes" id="UP000269591"/>
    </source>
</evidence>